<accession>A0ACA9MTV1</accession>
<dbReference type="Proteomes" id="UP000789366">
    <property type="component" value="Unassembled WGS sequence"/>
</dbReference>
<comment type="caution">
    <text evidence="1">The sequence shown here is derived from an EMBL/GenBank/DDBJ whole genome shotgun (WGS) entry which is preliminary data.</text>
</comment>
<feature type="non-terminal residue" evidence="1">
    <location>
        <position position="275"/>
    </location>
</feature>
<proteinExistence type="predicted"/>
<dbReference type="EMBL" id="CAJVPW010010301">
    <property type="protein sequence ID" value="CAG8613947.1"/>
    <property type="molecule type" value="Genomic_DNA"/>
</dbReference>
<sequence>MAYKQKCIEKLQTKNEFEEKWNTLRSLYTNKPHVITYLKDTWLLLKEKFVTAWTNLYLHLGTTVTSHIEGDLHYIRTTISLAVTNQKKEIDAMVASERIHVPLFALNNPLYSNIRGKVSTFTLKKINEQCQKTNRAITEEPLPPCTGSFSKTMGLPCAHTISLLENDQALTLDSIHEHWWISERSLVSYIGKNDEDALQPLLQNLQERYQEWPKSQQETAWVTLDNMINTPLIVLQNPREVSTRGHPSGTSHRSSANSTRRNPSGFELVEHKGQQ</sequence>
<evidence type="ECO:0000313" key="2">
    <source>
        <dbReference type="Proteomes" id="UP000789366"/>
    </source>
</evidence>
<keyword evidence="2" id="KW-1185">Reference proteome</keyword>
<reference evidence="1" key="1">
    <citation type="submission" date="2021-06" db="EMBL/GenBank/DDBJ databases">
        <authorList>
            <person name="Kallberg Y."/>
            <person name="Tangrot J."/>
            <person name="Rosling A."/>
        </authorList>
    </citation>
    <scope>NUCLEOTIDE SEQUENCE</scope>
    <source>
        <strain evidence="1">28 12/20/2015</strain>
    </source>
</reference>
<protein>
    <submittedName>
        <fullName evidence="1">3445_t:CDS:1</fullName>
    </submittedName>
</protein>
<name>A0ACA9MTV1_9GLOM</name>
<organism evidence="1 2">
    <name type="scientific">Cetraspora pellucida</name>
    <dbReference type="NCBI Taxonomy" id="1433469"/>
    <lineage>
        <taxon>Eukaryota</taxon>
        <taxon>Fungi</taxon>
        <taxon>Fungi incertae sedis</taxon>
        <taxon>Mucoromycota</taxon>
        <taxon>Glomeromycotina</taxon>
        <taxon>Glomeromycetes</taxon>
        <taxon>Diversisporales</taxon>
        <taxon>Gigasporaceae</taxon>
        <taxon>Cetraspora</taxon>
    </lineage>
</organism>
<gene>
    <name evidence="1" type="ORF">SPELUC_LOCUS7604</name>
</gene>
<evidence type="ECO:0000313" key="1">
    <source>
        <dbReference type="EMBL" id="CAG8613947.1"/>
    </source>
</evidence>